<feature type="compositionally biased region" description="Basic and acidic residues" evidence="1">
    <location>
        <begin position="308"/>
        <end position="326"/>
    </location>
</feature>
<evidence type="ECO:0000313" key="3">
    <source>
        <dbReference type="Proteomes" id="UP001205506"/>
    </source>
</evidence>
<dbReference type="Proteomes" id="UP001205506">
    <property type="component" value="Unassembled WGS sequence"/>
</dbReference>
<evidence type="ECO:0000256" key="1">
    <source>
        <dbReference type="SAM" id="MobiDB-lite"/>
    </source>
</evidence>
<comment type="caution">
    <text evidence="2">The sequence shown here is derived from an EMBL/GenBank/DDBJ whole genome shotgun (WGS) entry which is preliminary data.</text>
</comment>
<proteinExistence type="predicted"/>
<accession>A0AAW5ICR6</accession>
<protein>
    <submittedName>
        <fullName evidence="2">Uncharacterized protein</fullName>
    </submittedName>
</protein>
<gene>
    <name evidence="2" type="ORF">NNC68_08005</name>
</gene>
<organism evidence="2 3">
    <name type="scientific">Segatella copri</name>
    <dbReference type="NCBI Taxonomy" id="165179"/>
    <lineage>
        <taxon>Bacteria</taxon>
        <taxon>Pseudomonadati</taxon>
        <taxon>Bacteroidota</taxon>
        <taxon>Bacteroidia</taxon>
        <taxon>Bacteroidales</taxon>
        <taxon>Prevotellaceae</taxon>
        <taxon>Segatella</taxon>
    </lineage>
</organism>
<feature type="compositionally biased region" description="Basic and acidic residues" evidence="1">
    <location>
        <begin position="336"/>
        <end position="352"/>
    </location>
</feature>
<dbReference type="EMBL" id="JANDWU010000012">
    <property type="protein sequence ID" value="MCP9549415.1"/>
    <property type="molecule type" value="Genomic_DNA"/>
</dbReference>
<dbReference type="RefSeq" id="WP_254970033.1">
    <property type="nucleotide sequence ID" value="NZ_JANDWU010000012.1"/>
</dbReference>
<dbReference type="AlphaFoldDB" id="A0AAW5ICR6"/>
<name>A0AAW5ICR6_9BACT</name>
<feature type="region of interest" description="Disordered" evidence="1">
    <location>
        <begin position="308"/>
        <end position="369"/>
    </location>
</feature>
<reference evidence="2" key="1">
    <citation type="submission" date="2022-07" db="EMBL/GenBank/DDBJ databases">
        <title>Prevotella copri.</title>
        <authorList>
            <person name="Yang C."/>
        </authorList>
    </citation>
    <scope>NUCLEOTIDE SEQUENCE</scope>
    <source>
        <strain evidence="2">HF1805</strain>
    </source>
</reference>
<sequence length="664" mass="76229">MITTLNIPGGISPIPNAYVGFLSDTAITVLSKIFEVWYENPNNDWMIISNSSIADGLAKSRNSVTTKIDELSALNIIKVEQLNKRDRKYKINWSEVNFDCEVISKLTQTGKNKLWNACYVNSENSIVPISKIEKNVVLTIIQNNTVTAQKFSSQQERLLKILALNNSTAQKFSSQCSNFEQLPESSVQILSSQDIDVSDEFAQILSNEVLQCSKFEQSNNSTAQKFSSQPINCTKFEQSAGKTNAIFGSVPENYAHESCTPTVEWSKNDTTIEIHVSEALQDALFDIGLDNVRIKLRSDAGCIAVFQQKKEKQEEQDGKETKKEKNLPPYPYLIKEINKEKGEQEEKKEKKLMASAARPNKGGKDENVLDNDSFLDSGLDSFLEGRSSEQPSRVFSVLRSWAEDRSCEEFEYLPGYELNNILNDPELYDSDYDIVLRNTWNDIQGLYRDSVEDSPGSEKILVPVQIFKTMLYRVLEEQYEINSQFKVTEQDTKNIFGFELTEQDGEPYYIIDPDEIRDINKPIVIKPQLKSRNVFDHASERVKKLVYSECMAEVPEQNFTRAEKAIRYMTNYVEERARNKTPRAEEMTPMQFPSFLESVSKYSNLPVDDLKILFSRLQKKKRVGLFYLKFNLLVIEEIIQFNHDRNEYGKVEELYCKKMAEREG</sequence>
<evidence type="ECO:0000313" key="2">
    <source>
        <dbReference type="EMBL" id="MCP9549415.1"/>
    </source>
</evidence>